<gene>
    <name evidence="3" type="ORF">VXC91_40755</name>
</gene>
<proteinExistence type="predicted"/>
<evidence type="ECO:0000313" key="4">
    <source>
        <dbReference type="Proteomes" id="UP001333996"/>
    </source>
</evidence>
<keyword evidence="2" id="KW-0472">Membrane</keyword>
<name>A0ABU7FVA6_9ACTN</name>
<feature type="transmembrane region" description="Helical" evidence="2">
    <location>
        <begin position="25"/>
        <end position="43"/>
    </location>
</feature>
<feature type="compositionally biased region" description="Low complexity" evidence="1">
    <location>
        <begin position="56"/>
        <end position="73"/>
    </location>
</feature>
<dbReference type="EMBL" id="JAYWVC010000305">
    <property type="protein sequence ID" value="MED7828051.1"/>
    <property type="molecule type" value="Genomic_DNA"/>
</dbReference>
<reference evidence="3" key="1">
    <citation type="submission" date="2024-01" db="EMBL/GenBank/DDBJ databases">
        <title>First draft genome sequence data of TA4-1, the type strain of Gram-positive actinobacterium Streptomyces chiangmaiensis.</title>
        <authorList>
            <person name="Yasawong M."/>
            <person name="Nantapong N."/>
        </authorList>
    </citation>
    <scope>NUCLEOTIDE SEQUENCE</scope>
    <source>
        <strain evidence="3">TA4-1</strain>
    </source>
</reference>
<organism evidence="3 4">
    <name type="scientific">Streptomyces chiangmaiensis</name>
    <dbReference type="NCBI Taxonomy" id="766497"/>
    <lineage>
        <taxon>Bacteria</taxon>
        <taxon>Bacillati</taxon>
        <taxon>Actinomycetota</taxon>
        <taxon>Actinomycetes</taxon>
        <taxon>Kitasatosporales</taxon>
        <taxon>Streptomycetaceae</taxon>
        <taxon>Streptomyces</taxon>
    </lineage>
</organism>
<keyword evidence="2" id="KW-0812">Transmembrane</keyword>
<evidence type="ECO:0000313" key="3">
    <source>
        <dbReference type="EMBL" id="MED7828051.1"/>
    </source>
</evidence>
<keyword evidence="4" id="KW-1185">Reference proteome</keyword>
<accession>A0ABU7FVA6</accession>
<feature type="non-terminal residue" evidence="3">
    <location>
        <position position="1"/>
    </location>
</feature>
<dbReference type="Proteomes" id="UP001333996">
    <property type="component" value="Unassembled WGS sequence"/>
</dbReference>
<sequence length="227" mass="23756">RRQRDVRLCGGCTAAVTTTPRSPRLLLLSTVLLAVAGTALLYMPHGQQPPTPGTAPPSAATTARSPIAATPSTGRPPTLGAAASTAPEASTPPAALPPHGEGVAGDRAVQRNLETAWPADLPVADQRKLLTAGRALLHADATGVGRARWPDMFPDMGQAVAPAFATADFRIQAAIARRDGSPNKAVVHLVWAGTDRSGTFTDLHITEWNFTRTTKKGTATWTPQPRT</sequence>
<dbReference type="RefSeq" id="WP_329512413.1">
    <property type="nucleotide sequence ID" value="NZ_JAYWVC010000305.1"/>
</dbReference>
<evidence type="ECO:0008006" key="5">
    <source>
        <dbReference type="Google" id="ProtNLM"/>
    </source>
</evidence>
<evidence type="ECO:0000256" key="1">
    <source>
        <dbReference type="SAM" id="MobiDB-lite"/>
    </source>
</evidence>
<feature type="compositionally biased region" description="Low complexity" evidence="1">
    <location>
        <begin position="81"/>
        <end position="93"/>
    </location>
</feature>
<comment type="caution">
    <text evidence="3">The sequence shown here is derived from an EMBL/GenBank/DDBJ whole genome shotgun (WGS) entry which is preliminary data.</text>
</comment>
<keyword evidence="2" id="KW-1133">Transmembrane helix</keyword>
<protein>
    <recommendedName>
        <fullName evidence="5">Serine/threonine protein kinase</fullName>
    </recommendedName>
</protein>
<evidence type="ECO:0000256" key="2">
    <source>
        <dbReference type="SAM" id="Phobius"/>
    </source>
</evidence>
<feature type="region of interest" description="Disordered" evidence="1">
    <location>
        <begin position="44"/>
        <end position="104"/>
    </location>
</feature>